<dbReference type="InterPro" id="IPR019775">
    <property type="entry name" value="WD40_repeat_CS"/>
</dbReference>
<evidence type="ECO:0000256" key="2">
    <source>
        <dbReference type="ARBA" id="ARBA00022574"/>
    </source>
</evidence>
<keyword evidence="7" id="KW-1185">Reference proteome</keyword>
<dbReference type="GO" id="GO:0006364">
    <property type="term" value="P:rRNA processing"/>
    <property type="evidence" value="ECO:0007669"/>
    <property type="project" value="InterPro"/>
</dbReference>
<keyword evidence="1" id="KW-0597">Phosphoprotein</keyword>
<keyword evidence="3" id="KW-0677">Repeat</keyword>
<dbReference type="GO" id="GO:0005840">
    <property type="term" value="C:ribosome"/>
    <property type="evidence" value="ECO:0007669"/>
    <property type="project" value="UniProtKB-KW"/>
</dbReference>
<proteinExistence type="predicted"/>
<evidence type="ECO:0000313" key="6">
    <source>
        <dbReference type="EMBL" id="CUG06300.1"/>
    </source>
</evidence>
<evidence type="ECO:0000256" key="3">
    <source>
        <dbReference type="ARBA" id="ARBA00022737"/>
    </source>
</evidence>
<dbReference type="VEuPathDB" id="TriTrypDB:BSAL_72260"/>
<evidence type="ECO:0000256" key="4">
    <source>
        <dbReference type="ARBA" id="ARBA00022980"/>
    </source>
</evidence>
<sequence length="443" mass="49540">MQSICFVDCFTQKKRVRRVSEEVTVRDFFKRMLTTFTWIPKGAMQTTPLHSTDSAEDVRNKLRKMHPDYIEEEAGHLAAEDDDDADSNDGGDASDMFNRFGGGDAILAQVESDDDEEIDDTTFKPTDVPFVVSRADPQEPKMELYVYDEPEDNLYVHHDMTVTAFPLSCAWLTDGTMSLAALGTMMPFIEIWPLDVIDAVEPACLLGGCENSDDNYRRKLKKDKLKEDSHKDAVLALKWNTHVQHILASGSADNSIKLWDLNNQTCVGTYREQEKIQSLDWHHQEANLLLSGGFDGQVILRDCRRPEDAAVRWALDDVLEHVEFAFHSNLVYASTSNGTLQALEPRMNSTALWKLQAHDAETTFACSRQLPGLVATGGKDGFLALWDARNAAAEPTQIVSRKYKTGSVMSIAFHPNSPHLIGACGSRGQPLVYTMTQDLATIF</sequence>
<dbReference type="InterPro" id="IPR015943">
    <property type="entry name" value="WD40/YVTN_repeat-like_dom_sf"/>
</dbReference>
<dbReference type="EMBL" id="CYKH01000576">
    <property type="protein sequence ID" value="CUG06300.1"/>
    <property type="molecule type" value="Genomic_DNA"/>
</dbReference>
<organism evidence="6 7">
    <name type="scientific">Bodo saltans</name>
    <name type="common">Flagellated protozoan</name>
    <dbReference type="NCBI Taxonomy" id="75058"/>
    <lineage>
        <taxon>Eukaryota</taxon>
        <taxon>Discoba</taxon>
        <taxon>Euglenozoa</taxon>
        <taxon>Kinetoplastea</taxon>
        <taxon>Metakinetoplastina</taxon>
        <taxon>Eubodonida</taxon>
        <taxon>Bodonidae</taxon>
        <taxon>Bodo</taxon>
    </lineage>
</organism>
<dbReference type="AlphaFoldDB" id="A0A0S4IX69"/>
<dbReference type="PROSITE" id="PS50082">
    <property type="entry name" value="WD_REPEATS_2"/>
    <property type="match status" value="2"/>
</dbReference>
<evidence type="ECO:0000256" key="5">
    <source>
        <dbReference type="PROSITE-ProRule" id="PRU00221"/>
    </source>
</evidence>
<protein>
    <submittedName>
        <fullName evidence="6">WD40 repeat-containing protein, putative</fullName>
    </submittedName>
</protein>
<dbReference type="OMA" id="TPESTIW"/>
<evidence type="ECO:0000313" key="7">
    <source>
        <dbReference type="Proteomes" id="UP000051952"/>
    </source>
</evidence>
<dbReference type="PROSITE" id="PS50294">
    <property type="entry name" value="WD_REPEATS_REGION"/>
    <property type="match status" value="1"/>
</dbReference>
<dbReference type="Gene3D" id="2.130.10.10">
    <property type="entry name" value="YVTN repeat-like/Quinoprotein amine dehydrogenase"/>
    <property type="match status" value="1"/>
</dbReference>
<dbReference type="SMART" id="SM00320">
    <property type="entry name" value="WD40"/>
    <property type="match status" value="4"/>
</dbReference>
<keyword evidence="4" id="KW-0689">Ribosomal protein</keyword>
<dbReference type="Pfam" id="PF00400">
    <property type="entry name" value="WD40"/>
    <property type="match status" value="2"/>
</dbReference>
<dbReference type="OrthoDB" id="270624at2759"/>
<gene>
    <name evidence="6" type="ORF">BSAL_72260</name>
</gene>
<dbReference type="PANTHER" id="PTHR14091">
    <property type="entry name" value="PERIODIC TRYPTOPHAN PROTEIN 1"/>
    <property type="match status" value="1"/>
</dbReference>
<dbReference type="InterPro" id="IPR036322">
    <property type="entry name" value="WD40_repeat_dom_sf"/>
</dbReference>
<reference evidence="7" key="1">
    <citation type="submission" date="2015-09" db="EMBL/GenBank/DDBJ databases">
        <authorList>
            <consortium name="Pathogen Informatics"/>
        </authorList>
    </citation>
    <scope>NUCLEOTIDE SEQUENCE [LARGE SCALE GENOMIC DNA]</scope>
    <source>
        <strain evidence="7">Lake Konstanz</strain>
    </source>
</reference>
<feature type="repeat" description="WD" evidence="5">
    <location>
        <begin position="355"/>
        <end position="396"/>
    </location>
</feature>
<dbReference type="GO" id="GO:0005634">
    <property type="term" value="C:nucleus"/>
    <property type="evidence" value="ECO:0007669"/>
    <property type="project" value="TreeGrafter"/>
</dbReference>
<keyword evidence="2 5" id="KW-0853">WD repeat</keyword>
<accession>A0A0S4IX69</accession>
<feature type="repeat" description="WD" evidence="5">
    <location>
        <begin position="227"/>
        <end position="269"/>
    </location>
</feature>
<name>A0A0S4IX69_BODSA</name>
<evidence type="ECO:0000256" key="1">
    <source>
        <dbReference type="ARBA" id="ARBA00022553"/>
    </source>
</evidence>
<dbReference type="PANTHER" id="PTHR14091:SF0">
    <property type="entry name" value="PERIODIC TRYPTOPHAN PROTEIN 1 HOMOLOG"/>
    <property type="match status" value="1"/>
</dbReference>
<dbReference type="InterPro" id="IPR044285">
    <property type="entry name" value="PWP1"/>
</dbReference>
<dbReference type="PROSITE" id="PS00678">
    <property type="entry name" value="WD_REPEATS_1"/>
    <property type="match status" value="2"/>
</dbReference>
<dbReference type="InterPro" id="IPR001680">
    <property type="entry name" value="WD40_rpt"/>
</dbReference>
<dbReference type="Proteomes" id="UP000051952">
    <property type="component" value="Unassembled WGS sequence"/>
</dbReference>
<dbReference type="SUPFAM" id="SSF50978">
    <property type="entry name" value="WD40 repeat-like"/>
    <property type="match status" value="1"/>
</dbReference>
<keyword evidence="4" id="KW-0687">Ribonucleoprotein</keyword>